<evidence type="ECO:0000256" key="1">
    <source>
        <dbReference type="ARBA" id="ARBA00004123"/>
    </source>
</evidence>
<reference evidence="8" key="1">
    <citation type="submission" date="2022-11" db="EMBL/GenBank/DDBJ databases">
        <authorList>
            <person name="Kikuchi T."/>
        </authorList>
    </citation>
    <scope>NUCLEOTIDE SEQUENCE</scope>
    <source>
        <strain evidence="8">PS1010</strain>
    </source>
</reference>
<evidence type="ECO:0000256" key="2">
    <source>
        <dbReference type="ARBA" id="ARBA00022723"/>
    </source>
</evidence>
<dbReference type="InterPro" id="IPR037353">
    <property type="entry name" value="ASH2"/>
</dbReference>
<keyword evidence="9" id="KW-1185">Reference proteome</keyword>
<sequence>MRSSKTSRRAAPKTAPTSVCYCNGNRELGTIEIVCSQCLKWFHSRCLKELSELNGIPFMICYTFTCKECRPASEDWKVKKADLVHMCVTVFANLSAEKLKENDKLSVDTIPSDYTYLSIKDNVIPYMDSNWDMLTAVKKKPTWHQNLVPTLIKEKNIFIQSGSNPDLFALAEKNLSLLGPLHESVKMIGRKVVAASAKEEKPPIELPPIEGPKTRGASKRRNAENPPSGKKPKMASDFCSMAISGTHVDVPFSKDNYRYLFSEKDPHVEADEAPATISKDGSTIISSLGQRIVSIPTVAISSHDRAYQLLYEQSSPTTWTITGHEGYAMARCTHSVSVGTWYFEVTFDEQPNDSHIRIGWSQPFAALQACVGYNKFSYGWRSKHGTKFHDGRGQTYQKPGFKEGDILGCLIHLPSDPSLPSEVYLPPSHKDDYLINFKGHYFFEVNDVPTEEAKKLRVLEGSRIEFFLNGKSCGTAYENIYAGHYFPAVSLFHRAKVTVNFGPKFKNLPKLANGMHLRADQQHHEQTLSDILHIVSK</sequence>
<dbReference type="Gene3D" id="3.90.980.20">
    <property type="match status" value="1"/>
</dbReference>
<dbReference type="OrthoDB" id="515692at2759"/>
<dbReference type="Gene3D" id="2.60.120.920">
    <property type="match status" value="1"/>
</dbReference>
<organism evidence="8 9">
    <name type="scientific">Caenorhabditis angaria</name>
    <dbReference type="NCBI Taxonomy" id="860376"/>
    <lineage>
        <taxon>Eukaryota</taxon>
        <taxon>Metazoa</taxon>
        <taxon>Ecdysozoa</taxon>
        <taxon>Nematoda</taxon>
        <taxon>Chromadorea</taxon>
        <taxon>Rhabditida</taxon>
        <taxon>Rhabditina</taxon>
        <taxon>Rhabditomorpha</taxon>
        <taxon>Rhabditoidea</taxon>
        <taxon>Rhabditidae</taxon>
        <taxon>Peloderinae</taxon>
        <taxon>Caenorhabditis</taxon>
    </lineage>
</organism>
<dbReference type="InterPro" id="IPR053835">
    <property type="entry name" value="ASH2L-like_WH"/>
</dbReference>
<keyword evidence="3" id="KW-0863">Zinc-finger</keyword>
<dbReference type="SMART" id="SM00449">
    <property type="entry name" value="SPRY"/>
    <property type="match status" value="1"/>
</dbReference>
<keyword evidence="5" id="KW-0539">Nucleus</keyword>
<dbReference type="PANTHER" id="PTHR10598:SF0">
    <property type="entry name" value="SET1_ASH2 HISTONE METHYLTRANSFERASE COMPLEX SUBUNIT ASH2"/>
    <property type="match status" value="1"/>
</dbReference>
<dbReference type="EMBL" id="CANHGI010000002">
    <property type="protein sequence ID" value="CAI5441514.1"/>
    <property type="molecule type" value="Genomic_DNA"/>
</dbReference>
<evidence type="ECO:0000313" key="8">
    <source>
        <dbReference type="EMBL" id="CAI5441514.1"/>
    </source>
</evidence>
<evidence type="ECO:0000313" key="9">
    <source>
        <dbReference type="Proteomes" id="UP001152747"/>
    </source>
</evidence>
<comment type="caution">
    <text evidence="8">The sequence shown here is derived from an EMBL/GenBank/DDBJ whole genome shotgun (WGS) entry which is preliminary data.</text>
</comment>
<dbReference type="PANTHER" id="PTHR10598">
    <property type="entry name" value="SET1/ASH2 HISTONE METHYLTRANSFERASE COMPLEX SUBUNIT ASH2"/>
    <property type="match status" value="1"/>
</dbReference>
<protein>
    <recommendedName>
        <fullName evidence="7">B30.2/SPRY domain-containing protein</fullName>
    </recommendedName>
</protein>
<dbReference type="SUPFAM" id="SSF49899">
    <property type="entry name" value="Concanavalin A-like lectins/glucanases"/>
    <property type="match status" value="1"/>
</dbReference>
<dbReference type="Pfam" id="PF21257">
    <property type="entry name" value="PHD_ash2p_like"/>
    <property type="match status" value="1"/>
</dbReference>
<dbReference type="InterPro" id="IPR011011">
    <property type="entry name" value="Znf_FYVE_PHD"/>
</dbReference>
<proteinExistence type="predicted"/>
<comment type="subcellular location">
    <subcellularLocation>
        <location evidence="1">Nucleus</location>
    </subcellularLocation>
</comment>
<accession>A0A9P1IAJ6</accession>
<dbReference type="Pfam" id="PF21198">
    <property type="entry name" value="ASH2L-like_WH"/>
    <property type="match status" value="1"/>
</dbReference>
<dbReference type="GO" id="GO:0048188">
    <property type="term" value="C:Set1C/COMPASS complex"/>
    <property type="evidence" value="ECO:0007669"/>
    <property type="project" value="InterPro"/>
</dbReference>
<evidence type="ECO:0000256" key="6">
    <source>
        <dbReference type="SAM" id="MobiDB-lite"/>
    </source>
</evidence>
<keyword evidence="2" id="KW-0479">Metal-binding</keyword>
<dbReference type="PROSITE" id="PS50188">
    <property type="entry name" value="B302_SPRY"/>
    <property type="match status" value="1"/>
</dbReference>
<evidence type="ECO:0000256" key="4">
    <source>
        <dbReference type="ARBA" id="ARBA00022833"/>
    </source>
</evidence>
<dbReference type="GO" id="GO:0008270">
    <property type="term" value="F:zinc ion binding"/>
    <property type="evidence" value="ECO:0007669"/>
    <property type="project" value="UniProtKB-KW"/>
</dbReference>
<dbReference type="InterPro" id="IPR003877">
    <property type="entry name" value="SPRY_dom"/>
</dbReference>
<feature type="region of interest" description="Disordered" evidence="6">
    <location>
        <begin position="197"/>
        <end position="235"/>
    </location>
</feature>
<dbReference type="InterPro" id="IPR049455">
    <property type="entry name" value="ASH2-like_PHD"/>
</dbReference>
<dbReference type="PROSITE" id="PS01359">
    <property type="entry name" value="ZF_PHD_1"/>
    <property type="match status" value="1"/>
</dbReference>
<evidence type="ECO:0000256" key="5">
    <source>
        <dbReference type="ARBA" id="ARBA00023242"/>
    </source>
</evidence>
<dbReference type="GO" id="GO:0000976">
    <property type="term" value="F:transcription cis-regulatory region binding"/>
    <property type="evidence" value="ECO:0007669"/>
    <property type="project" value="TreeGrafter"/>
</dbReference>
<dbReference type="InterPro" id="IPR043136">
    <property type="entry name" value="B30.2/SPRY_sf"/>
</dbReference>
<dbReference type="Pfam" id="PF00622">
    <property type="entry name" value="SPRY"/>
    <property type="match status" value="1"/>
</dbReference>
<gene>
    <name evidence="8" type="ORF">CAMP_LOCUS4151</name>
</gene>
<evidence type="ECO:0000256" key="3">
    <source>
        <dbReference type="ARBA" id="ARBA00022771"/>
    </source>
</evidence>
<keyword evidence="4" id="KW-0862">Zinc</keyword>
<dbReference type="SUPFAM" id="SSF57903">
    <property type="entry name" value="FYVE/PHD zinc finger"/>
    <property type="match status" value="1"/>
</dbReference>
<feature type="domain" description="B30.2/SPRY" evidence="7">
    <location>
        <begin position="267"/>
        <end position="506"/>
    </location>
</feature>
<dbReference type="InterPro" id="IPR013320">
    <property type="entry name" value="ConA-like_dom_sf"/>
</dbReference>
<name>A0A9P1IAJ6_9PELO</name>
<dbReference type="InterPro" id="IPR001870">
    <property type="entry name" value="B30.2/SPRY"/>
</dbReference>
<dbReference type="Proteomes" id="UP001152747">
    <property type="component" value="Unassembled WGS sequence"/>
</dbReference>
<dbReference type="AlphaFoldDB" id="A0A9P1IAJ6"/>
<evidence type="ECO:0000259" key="7">
    <source>
        <dbReference type="PROSITE" id="PS50188"/>
    </source>
</evidence>
<dbReference type="CDD" id="cd12872">
    <property type="entry name" value="SPRY_Ash2"/>
    <property type="match status" value="1"/>
</dbReference>
<dbReference type="InterPro" id="IPR019786">
    <property type="entry name" value="Zinc_finger_PHD-type_CS"/>
</dbReference>